<dbReference type="Proteomes" id="UP000041254">
    <property type="component" value="Unassembled WGS sequence"/>
</dbReference>
<name>A0A0G4EI81_VITBC</name>
<keyword evidence="3" id="KW-1185">Reference proteome</keyword>
<feature type="compositionally biased region" description="Pro residues" evidence="1">
    <location>
        <begin position="1245"/>
        <end position="1255"/>
    </location>
</feature>
<dbReference type="EMBL" id="CDMY01000231">
    <property type="protein sequence ID" value="CEL95586.1"/>
    <property type="molecule type" value="Genomic_DNA"/>
</dbReference>
<feature type="compositionally biased region" description="Acidic residues" evidence="1">
    <location>
        <begin position="1314"/>
        <end position="1349"/>
    </location>
</feature>
<feature type="compositionally biased region" description="Acidic residues" evidence="1">
    <location>
        <begin position="587"/>
        <end position="597"/>
    </location>
</feature>
<feature type="compositionally biased region" description="Basic and acidic residues" evidence="1">
    <location>
        <begin position="439"/>
        <end position="475"/>
    </location>
</feature>
<feature type="compositionally biased region" description="Acidic residues" evidence="1">
    <location>
        <begin position="506"/>
        <end position="516"/>
    </location>
</feature>
<feature type="compositionally biased region" description="Basic and acidic residues" evidence="1">
    <location>
        <begin position="865"/>
        <end position="878"/>
    </location>
</feature>
<protein>
    <submittedName>
        <fullName evidence="2">Uncharacterized protein</fullName>
    </submittedName>
</protein>
<organism evidence="2 3">
    <name type="scientific">Vitrella brassicaformis (strain CCMP3155)</name>
    <dbReference type="NCBI Taxonomy" id="1169540"/>
    <lineage>
        <taxon>Eukaryota</taxon>
        <taxon>Sar</taxon>
        <taxon>Alveolata</taxon>
        <taxon>Colpodellida</taxon>
        <taxon>Vitrellaceae</taxon>
        <taxon>Vitrella</taxon>
    </lineage>
</organism>
<feature type="region of interest" description="Disordered" evidence="1">
    <location>
        <begin position="1239"/>
        <end position="1261"/>
    </location>
</feature>
<feature type="compositionally biased region" description="Acidic residues" evidence="1">
    <location>
        <begin position="1424"/>
        <end position="1438"/>
    </location>
</feature>
<gene>
    <name evidence="2" type="ORF">Vbra_7432</name>
</gene>
<feature type="region of interest" description="Disordered" evidence="1">
    <location>
        <begin position="846"/>
        <end position="891"/>
    </location>
</feature>
<feature type="compositionally biased region" description="Gly residues" evidence="1">
    <location>
        <begin position="718"/>
        <end position="730"/>
    </location>
</feature>
<feature type="region of interest" description="Disordered" evidence="1">
    <location>
        <begin position="439"/>
        <end position="535"/>
    </location>
</feature>
<evidence type="ECO:0000313" key="2">
    <source>
        <dbReference type="EMBL" id="CEL95586.1"/>
    </source>
</evidence>
<feature type="region of interest" description="Disordered" evidence="1">
    <location>
        <begin position="1424"/>
        <end position="1458"/>
    </location>
</feature>
<feature type="compositionally biased region" description="Basic and acidic residues" evidence="1">
    <location>
        <begin position="743"/>
        <end position="762"/>
    </location>
</feature>
<feature type="compositionally biased region" description="Basic and acidic residues" evidence="1">
    <location>
        <begin position="669"/>
        <end position="689"/>
    </location>
</feature>
<feature type="compositionally biased region" description="Acidic residues" evidence="1">
    <location>
        <begin position="296"/>
        <end position="305"/>
    </location>
</feature>
<feature type="region of interest" description="Disordered" evidence="1">
    <location>
        <begin position="1059"/>
        <end position="1095"/>
    </location>
</feature>
<proteinExistence type="predicted"/>
<evidence type="ECO:0000256" key="1">
    <source>
        <dbReference type="SAM" id="MobiDB-lite"/>
    </source>
</evidence>
<sequence length="1458" mass="159204">MGGTISSKSTDPPHKDGHEIDFIHRDSRHRFHTLKDLGTLRSAALFASAIDFPAAVLRSRLAHSLSHAKLADGTRLDAILSFDDQQLGDRLLLQSLWLVEHQRWDEVGDALRFGHQSGFCELPVMITQQDLQKHRSKQAYLSRPRVVAQWLMVGRHVDLGGELGRLELFERPGGELRMLKDEPAFAIKLSLPPAHRFQPHVDPEDPPLRHGLSYDDESRSWVGMTGQRSVVELSFSTFIKTTIMCPREDMMTKCEYEDYILHVRGGWINRTFTRPPRQPVEGCTVMAWECLVDDDKSSDDDAGEEEASKPLEVASGELHSDYLNEVKGRLEAQLTHQMRAASGSQCAAAAAAGAAGVNGGGPTEPTQPVDESPGGVGRPPVGAPSSHDPSQGRAIEGRRESDSPEVGQRWLALLDDVSSIDSESTDSDDIPHMHEARHLDTDVRQRSVDHHQGHKDVGRSREAERDSGELPHLPRQDVGAPPHTFPAPQPQGTSDQQQPNRLEASGGEELDSDPDDYTSRWHRGQRSDRAAAMGNQADEISPAASSALKNKVLASNLLGILARANDMVRPATRSDQQQPNRGLEASGGEELDSDPDDYMSRWHRGQRSDRAAAVGIIARCTSTRGNGKAPMGGEGKSKPAQGTSTEDIAIPATGRPSQLHPPRSPSGGHPERGVGQREGRGEPSDDRPRSSRVSPTVSPAIHPPLPPDLDAHQVATGSSGGSGSSVGTGTDGALPDNGPSCRQVDHPLLPHDDNNDEAHEAAESDSADDDSRGFQFRPLEGNAVSESEDDAEDARRIRQCIRVEASMRRFHPQALNDRLRTERMQNQQIQLHGHVKRFIANYHNKLNDSSKSGSDSGASSSAGGRGRDGEGKETKTSQKEQAASEEGRQYTEDLRQLMDRIMVEQEDSELIKIICQEAADHITDQHCEMDVAIQAATSFMGVRIREARERAEQNWNRIVDAHLRGAIHCLSGDSLDMFMRATGNTTAAADEESSRKEVEAWAVDALKNKGEGWVGKNEVPFDSPNVEARKVLLGLIKLIINKMLILDFQDQSRACAGGGERSLQLADSSHMGDDPNPPAADHSSDDDSEGGLDAPVRHCNIEMSTSHTLIARMQHELEDKRTRLGRIEQLLPAMLTELSDLRAQRDYIDHRIQSITAQIADSRAAEDILSNDIALLRDRIALAPGLEEGQGMQRMGRAILPRPATPLHQDVVSTPVEDDNADAFRESLEAALPPEVVLGLDSDHPAPPPPFPSRPHPYTHGRADAIDEEVDTFRESLEAELPPEVVLGLDIDQDEGRPQPAPIVDRPMRHPDAMGEESDQESDDSGSQEDSEEDSEGDEEGDDDYEGVEPEGYQERVLVLTSYTDDFMAWISLSVYDDEYVCIEVCTSERAVAGVGGDAPFKRRFPLTTARARRVLGPIAAIIFDDEDPEEDEDDDGDDSHGTGSGGGAGQGAAVVGA</sequence>
<dbReference type="VEuPathDB" id="CryptoDB:Vbra_7432"/>
<feature type="region of interest" description="Disordered" evidence="1">
    <location>
        <begin position="570"/>
        <end position="793"/>
    </location>
</feature>
<evidence type="ECO:0000313" key="3">
    <source>
        <dbReference type="Proteomes" id="UP000041254"/>
    </source>
</evidence>
<feature type="compositionally biased region" description="Polar residues" evidence="1">
    <location>
        <begin position="490"/>
        <end position="500"/>
    </location>
</feature>
<feature type="region of interest" description="Disordered" evidence="1">
    <location>
        <begin position="354"/>
        <end position="409"/>
    </location>
</feature>
<feature type="region of interest" description="Disordered" evidence="1">
    <location>
        <begin position="1289"/>
        <end position="1352"/>
    </location>
</feature>
<feature type="compositionally biased region" description="Low complexity" evidence="1">
    <location>
        <begin position="849"/>
        <end position="862"/>
    </location>
</feature>
<reference evidence="2 3" key="1">
    <citation type="submission" date="2014-11" db="EMBL/GenBank/DDBJ databases">
        <authorList>
            <person name="Zhu J."/>
            <person name="Qi W."/>
            <person name="Song R."/>
        </authorList>
    </citation>
    <scope>NUCLEOTIDE SEQUENCE [LARGE SCALE GENOMIC DNA]</scope>
</reference>
<feature type="region of interest" description="Disordered" evidence="1">
    <location>
        <begin position="294"/>
        <end position="316"/>
    </location>
</feature>
<dbReference type="InParanoid" id="A0A0G4EI81"/>
<accession>A0A0G4EI81</accession>